<gene>
    <name evidence="10" type="ORF">NDU88_007927</name>
</gene>
<sequence>MFSLWLVGVYSSMASFVSEFCLCSLVSGPNRRPDVVLGVEAGGEEADRLLVTTQGRTVTLYKVSDQKPLGSWTVKQGQTITSPAVYNFATGEYVAVHDNKVLRIWKDDNVNLEKVFKSTLSEDVYHIHSVPNIEPLVLFKKGAIRFLDTLLASPQQEIPDTISEGEVIRWSEVFVDGEQTVLIFIAEIDEDLFIYVNNLKLNSLLRFKLLQEKETSVPVSYTAHFGNPFITLLSLYPSGHVYEVTVPVHQAELAEEQVLSISIRLKLPASSNTAVTILDKTHVAVLGVLTAGQNSAKEYLSIWNTKFQTLQSSKELPQGTSGQLWCSGGRLYVPHGKVLAVIPYHCETSSLATALGKLKDIQDSEIETAPVLNWSSFLENVSGHPLQQSSAAKGETRKSLRTKKNNNVIGELQKTGVEKLLYDCKNADQRCVEEELTSFFSSKPPPDYQVTIGKIATALVSRCKTQSHFYPQRVLIQMVQTSRLSYSSCPDLITLLLDKEDMHLLQFCLHLFPDIPESVTCACLKTVLNISNASLENKNVDLESVLCYIDVGSEDNVDKPADIVQNGFSPALLEEDSCDVQLTQKGNPTEASLTCPVGMKRAALLNAVIITKYSETFLLPHLKDLSAQQVVLFLRYLQYLYLKCSEIVGTNLPGVKVPNINQIIDWMSLLLDAHFTVVVMLPEAKGLLANLHKFVRSQVKLFSELNKIEGSLLELQKTKQQTKDHGLYSIEILELV</sequence>
<comment type="caution">
    <text evidence="10">The sequence shown here is derived from an EMBL/GenBank/DDBJ whole genome shotgun (WGS) entry which is preliminary data.</text>
</comment>
<dbReference type="GO" id="GO:0030490">
    <property type="term" value="P:maturation of SSU-rRNA"/>
    <property type="evidence" value="ECO:0007669"/>
    <property type="project" value="InterPro"/>
</dbReference>
<evidence type="ECO:0000256" key="7">
    <source>
        <dbReference type="SAM" id="SignalP"/>
    </source>
</evidence>
<evidence type="ECO:0000313" key="10">
    <source>
        <dbReference type="EMBL" id="KAJ1129559.1"/>
    </source>
</evidence>
<feature type="domain" description="Nucleolar protein 11 C-terminal" evidence="9">
    <location>
        <begin position="420"/>
        <end position="735"/>
    </location>
</feature>
<dbReference type="GO" id="GO:0005730">
    <property type="term" value="C:nucleolus"/>
    <property type="evidence" value="ECO:0007669"/>
    <property type="project" value="UniProtKB-SubCell"/>
</dbReference>
<evidence type="ECO:0008006" key="12">
    <source>
        <dbReference type="Google" id="ProtNLM"/>
    </source>
</evidence>
<dbReference type="GO" id="GO:0003723">
    <property type="term" value="F:RNA binding"/>
    <property type="evidence" value="ECO:0007669"/>
    <property type="project" value="TreeGrafter"/>
</dbReference>
<dbReference type="AlphaFoldDB" id="A0AAV7PRN4"/>
<feature type="domain" description="Nucleolar protein 11 N-terminal" evidence="8">
    <location>
        <begin position="13"/>
        <end position="344"/>
    </location>
</feature>
<name>A0AAV7PRN4_PLEWA</name>
<evidence type="ECO:0000313" key="11">
    <source>
        <dbReference type="Proteomes" id="UP001066276"/>
    </source>
</evidence>
<keyword evidence="11" id="KW-1185">Reference proteome</keyword>
<dbReference type="EMBL" id="JANPWB010000011">
    <property type="protein sequence ID" value="KAJ1129559.1"/>
    <property type="molecule type" value="Genomic_DNA"/>
</dbReference>
<evidence type="ECO:0000256" key="6">
    <source>
        <dbReference type="ARBA" id="ARBA00023242"/>
    </source>
</evidence>
<protein>
    <recommendedName>
        <fullName evidence="12">Nucleolar protein 11</fullName>
    </recommendedName>
</protein>
<keyword evidence="7" id="KW-0732">Signal</keyword>
<evidence type="ECO:0000256" key="3">
    <source>
        <dbReference type="ARBA" id="ARBA00023015"/>
    </source>
</evidence>
<dbReference type="PANTHER" id="PTHR15633:SF2">
    <property type="entry name" value="NUCLEOLAR PROTEIN 11"/>
    <property type="match status" value="1"/>
</dbReference>
<dbReference type="InterPro" id="IPR042859">
    <property type="entry name" value="NOL11"/>
</dbReference>
<evidence type="ECO:0000256" key="5">
    <source>
        <dbReference type="ARBA" id="ARBA00023163"/>
    </source>
</evidence>
<evidence type="ECO:0000256" key="2">
    <source>
        <dbReference type="ARBA" id="ARBA00022552"/>
    </source>
</evidence>
<keyword evidence="4" id="KW-0010">Activator</keyword>
<dbReference type="PANTHER" id="PTHR15633">
    <property type="entry name" value="NUCLEOLAR PROTEIN 11"/>
    <property type="match status" value="1"/>
</dbReference>
<evidence type="ECO:0000256" key="1">
    <source>
        <dbReference type="ARBA" id="ARBA00004604"/>
    </source>
</evidence>
<keyword evidence="2" id="KW-0698">rRNA processing</keyword>
<evidence type="ECO:0000259" key="9">
    <source>
        <dbReference type="Pfam" id="PF20998"/>
    </source>
</evidence>
<comment type="subcellular location">
    <subcellularLocation>
        <location evidence="1">Nucleus</location>
        <location evidence="1">Nucleolus</location>
    </subcellularLocation>
</comment>
<dbReference type="Pfam" id="PF20998">
    <property type="entry name" value="Nol11_C"/>
    <property type="match status" value="1"/>
</dbReference>
<proteinExistence type="predicted"/>
<organism evidence="10 11">
    <name type="scientific">Pleurodeles waltl</name>
    <name type="common">Iberian ribbed newt</name>
    <dbReference type="NCBI Taxonomy" id="8319"/>
    <lineage>
        <taxon>Eukaryota</taxon>
        <taxon>Metazoa</taxon>
        <taxon>Chordata</taxon>
        <taxon>Craniata</taxon>
        <taxon>Vertebrata</taxon>
        <taxon>Euteleostomi</taxon>
        <taxon>Amphibia</taxon>
        <taxon>Batrachia</taxon>
        <taxon>Caudata</taxon>
        <taxon>Salamandroidea</taxon>
        <taxon>Salamandridae</taxon>
        <taxon>Pleurodelinae</taxon>
        <taxon>Pleurodeles</taxon>
    </lineage>
</organism>
<dbReference type="InterPro" id="IPR048897">
    <property type="entry name" value="Nol11_C"/>
</dbReference>
<keyword evidence="5" id="KW-0804">Transcription</keyword>
<evidence type="ECO:0000256" key="4">
    <source>
        <dbReference type="ARBA" id="ARBA00023159"/>
    </source>
</evidence>
<accession>A0AAV7PRN4</accession>
<dbReference type="InterPro" id="IPR012584">
    <property type="entry name" value="NOL11_N"/>
</dbReference>
<evidence type="ECO:0000259" key="8">
    <source>
        <dbReference type="Pfam" id="PF08168"/>
    </source>
</evidence>
<feature type="chain" id="PRO_5043563589" description="Nucleolar protein 11" evidence="7">
    <location>
        <begin position="20"/>
        <end position="736"/>
    </location>
</feature>
<dbReference type="Proteomes" id="UP001066276">
    <property type="component" value="Chromosome 7"/>
</dbReference>
<reference evidence="10" key="1">
    <citation type="journal article" date="2022" name="bioRxiv">
        <title>Sequencing and chromosome-scale assembly of the giantPleurodeles waltlgenome.</title>
        <authorList>
            <person name="Brown T."/>
            <person name="Elewa A."/>
            <person name="Iarovenko S."/>
            <person name="Subramanian E."/>
            <person name="Araus A.J."/>
            <person name="Petzold A."/>
            <person name="Susuki M."/>
            <person name="Suzuki K.-i.T."/>
            <person name="Hayashi T."/>
            <person name="Toyoda A."/>
            <person name="Oliveira C."/>
            <person name="Osipova E."/>
            <person name="Leigh N.D."/>
            <person name="Simon A."/>
            <person name="Yun M.H."/>
        </authorList>
    </citation>
    <scope>NUCLEOTIDE SEQUENCE</scope>
    <source>
        <strain evidence="10">20211129_DDA</strain>
        <tissue evidence="10">Liver</tissue>
    </source>
</reference>
<dbReference type="Pfam" id="PF08168">
    <property type="entry name" value="NOL11_N"/>
    <property type="match status" value="1"/>
</dbReference>
<feature type="signal peptide" evidence="7">
    <location>
        <begin position="1"/>
        <end position="19"/>
    </location>
</feature>
<keyword evidence="6" id="KW-0539">Nucleus</keyword>
<keyword evidence="3" id="KW-0805">Transcription regulation</keyword>